<comment type="caution">
    <text evidence="2">The sequence shown here is derived from an EMBL/GenBank/DDBJ whole genome shotgun (WGS) entry which is preliminary data.</text>
</comment>
<name>A0A1D2NEC3_ORCCI</name>
<reference evidence="2 3" key="1">
    <citation type="journal article" date="2016" name="Genome Biol. Evol.">
        <title>Gene Family Evolution Reflects Adaptation to Soil Environmental Stressors in the Genome of the Collembolan Orchesella cincta.</title>
        <authorList>
            <person name="Faddeeva-Vakhrusheva A."/>
            <person name="Derks M.F."/>
            <person name="Anvar S.Y."/>
            <person name="Agamennone V."/>
            <person name="Suring W."/>
            <person name="Smit S."/>
            <person name="van Straalen N.M."/>
            <person name="Roelofs D."/>
        </authorList>
    </citation>
    <scope>NUCLEOTIDE SEQUENCE [LARGE SCALE GENOMIC DNA]</scope>
    <source>
        <tissue evidence="2">Mixed pool</tissue>
    </source>
</reference>
<feature type="compositionally biased region" description="Acidic residues" evidence="1">
    <location>
        <begin position="132"/>
        <end position="178"/>
    </location>
</feature>
<dbReference type="OMA" id="CHVITTH"/>
<feature type="region of interest" description="Disordered" evidence="1">
    <location>
        <begin position="1"/>
        <end position="181"/>
    </location>
</feature>
<proteinExistence type="predicted"/>
<feature type="compositionally biased region" description="Basic residues" evidence="1">
    <location>
        <begin position="109"/>
        <end position="128"/>
    </location>
</feature>
<gene>
    <name evidence="2" type="ORF">Ocin01_03092</name>
</gene>
<feature type="compositionally biased region" description="Acidic residues" evidence="1">
    <location>
        <begin position="63"/>
        <end position="78"/>
    </location>
</feature>
<accession>A0A1D2NEC3</accession>
<evidence type="ECO:0000313" key="3">
    <source>
        <dbReference type="Proteomes" id="UP000094527"/>
    </source>
</evidence>
<dbReference type="AlphaFoldDB" id="A0A1D2NEC3"/>
<dbReference type="EMBL" id="LJIJ01000068">
    <property type="protein sequence ID" value="ODN03603.1"/>
    <property type="molecule type" value="Genomic_DNA"/>
</dbReference>
<feature type="compositionally biased region" description="Polar residues" evidence="1">
    <location>
        <begin position="291"/>
        <end position="302"/>
    </location>
</feature>
<dbReference type="Proteomes" id="UP000094527">
    <property type="component" value="Unassembled WGS sequence"/>
</dbReference>
<feature type="compositionally biased region" description="Acidic residues" evidence="1">
    <location>
        <begin position="307"/>
        <end position="326"/>
    </location>
</feature>
<feature type="compositionally biased region" description="Basic and acidic residues" evidence="1">
    <location>
        <begin position="14"/>
        <end position="26"/>
    </location>
</feature>
<protein>
    <submittedName>
        <fullName evidence="2">Uncharacterized protein</fullName>
    </submittedName>
</protein>
<keyword evidence="3" id="KW-1185">Reference proteome</keyword>
<sequence>MPARKTAGKTMPARTKEVEVVCKDEILSSEDDEMDTSTASSRRRSSRAPKPIQNKKSLKDASGSEEESEPESEEDSEVEAPKKKGRAPAKKANATGGVGKKANATAPARGKKRQLSPKKASNAKKAKKSKGDDDDDYSGTEEEEEDEDGERNGGDDDDDDADDTLDLEGIDDDVDDPNWTEPNYRDKEWLKANCLKCQFCEKTFDTTGNALKCFNSHKHILRCFVCFTVIKGKKNATKKLFKHYQLRHPKGDKASTVKCPHCDMSVAFKSVSCHIIAIHFREALGIPNPTPAQNGKATNGKSKANDSEDEDEDNESEEEEEEEEDD</sequence>
<organism evidence="2 3">
    <name type="scientific">Orchesella cincta</name>
    <name type="common">Springtail</name>
    <name type="synonym">Podura cincta</name>
    <dbReference type="NCBI Taxonomy" id="48709"/>
    <lineage>
        <taxon>Eukaryota</taxon>
        <taxon>Metazoa</taxon>
        <taxon>Ecdysozoa</taxon>
        <taxon>Arthropoda</taxon>
        <taxon>Hexapoda</taxon>
        <taxon>Collembola</taxon>
        <taxon>Entomobryomorpha</taxon>
        <taxon>Entomobryoidea</taxon>
        <taxon>Orchesellidae</taxon>
        <taxon>Orchesellinae</taxon>
        <taxon>Orchesella</taxon>
    </lineage>
</organism>
<feature type="region of interest" description="Disordered" evidence="1">
    <location>
        <begin position="286"/>
        <end position="326"/>
    </location>
</feature>
<evidence type="ECO:0000256" key="1">
    <source>
        <dbReference type="SAM" id="MobiDB-lite"/>
    </source>
</evidence>
<evidence type="ECO:0000313" key="2">
    <source>
        <dbReference type="EMBL" id="ODN03603.1"/>
    </source>
</evidence>